<dbReference type="CDD" id="cd05251">
    <property type="entry name" value="NmrA_like_SDR_a"/>
    <property type="match status" value="1"/>
</dbReference>
<reference evidence="4 5" key="1">
    <citation type="journal article" date="2016" name="Nat. Commun.">
        <title>Ectomycorrhizal ecology is imprinted in the genome of the dominant symbiotic fungus Cenococcum geophilum.</title>
        <authorList>
            <consortium name="DOE Joint Genome Institute"/>
            <person name="Peter M."/>
            <person name="Kohler A."/>
            <person name="Ohm R.A."/>
            <person name="Kuo A."/>
            <person name="Krutzmann J."/>
            <person name="Morin E."/>
            <person name="Arend M."/>
            <person name="Barry K.W."/>
            <person name="Binder M."/>
            <person name="Choi C."/>
            <person name="Clum A."/>
            <person name="Copeland A."/>
            <person name="Grisel N."/>
            <person name="Haridas S."/>
            <person name="Kipfer T."/>
            <person name="LaButti K."/>
            <person name="Lindquist E."/>
            <person name="Lipzen A."/>
            <person name="Maire R."/>
            <person name="Meier B."/>
            <person name="Mihaltcheva S."/>
            <person name="Molinier V."/>
            <person name="Murat C."/>
            <person name="Poggeler S."/>
            <person name="Quandt C.A."/>
            <person name="Sperisen C."/>
            <person name="Tritt A."/>
            <person name="Tisserant E."/>
            <person name="Crous P.W."/>
            <person name="Henrissat B."/>
            <person name="Nehls U."/>
            <person name="Egli S."/>
            <person name="Spatafora J.W."/>
            <person name="Grigoriev I.V."/>
            <person name="Martin F.M."/>
        </authorList>
    </citation>
    <scope>NUCLEOTIDE SEQUENCE [LARGE SCALE GENOMIC DNA]</scope>
    <source>
        <strain evidence="4 5">CBS 459.81</strain>
    </source>
</reference>
<name>A0A8E2EFM9_9PEZI</name>
<evidence type="ECO:0000313" key="5">
    <source>
        <dbReference type="Proteomes" id="UP000250266"/>
    </source>
</evidence>
<keyword evidence="5" id="KW-1185">Reference proteome</keyword>
<organism evidence="4 5">
    <name type="scientific">Lepidopterella palustris CBS 459.81</name>
    <dbReference type="NCBI Taxonomy" id="1314670"/>
    <lineage>
        <taxon>Eukaryota</taxon>
        <taxon>Fungi</taxon>
        <taxon>Dikarya</taxon>
        <taxon>Ascomycota</taxon>
        <taxon>Pezizomycotina</taxon>
        <taxon>Dothideomycetes</taxon>
        <taxon>Pleosporomycetidae</taxon>
        <taxon>Mytilinidiales</taxon>
        <taxon>Argynnaceae</taxon>
        <taxon>Lepidopterella</taxon>
    </lineage>
</organism>
<dbReference type="InterPro" id="IPR051164">
    <property type="entry name" value="NmrA-like_oxidored"/>
</dbReference>
<dbReference type="InterPro" id="IPR036291">
    <property type="entry name" value="NAD(P)-bd_dom_sf"/>
</dbReference>
<evidence type="ECO:0000259" key="3">
    <source>
        <dbReference type="Pfam" id="PF05368"/>
    </source>
</evidence>
<dbReference type="InterPro" id="IPR008030">
    <property type="entry name" value="NmrA-like"/>
</dbReference>
<accession>A0A8E2EFM9</accession>
<protein>
    <submittedName>
        <fullName evidence="4">NAD(P)-binding protein</fullName>
    </submittedName>
</protein>
<dbReference type="EMBL" id="KV744875">
    <property type="protein sequence ID" value="OCK82916.1"/>
    <property type="molecule type" value="Genomic_DNA"/>
</dbReference>
<evidence type="ECO:0000313" key="4">
    <source>
        <dbReference type="EMBL" id="OCK82916.1"/>
    </source>
</evidence>
<dbReference type="AlphaFoldDB" id="A0A8E2EFM9"/>
<dbReference type="OrthoDB" id="300709at2759"/>
<dbReference type="Gene3D" id="3.40.50.720">
    <property type="entry name" value="NAD(P)-binding Rossmann-like Domain"/>
    <property type="match status" value="1"/>
</dbReference>
<dbReference type="Gene3D" id="3.90.25.10">
    <property type="entry name" value="UDP-galactose 4-epimerase, domain 1"/>
    <property type="match status" value="1"/>
</dbReference>
<proteinExistence type="inferred from homology"/>
<dbReference type="GO" id="GO:0005634">
    <property type="term" value="C:nucleus"/>
    <property type="evidence" value="ECO:0007669"/>
    <property type="project" value="TreeGrafter"/>
</dbReference>
<dbReference type="PANTHER" id="PTHR42748:SF28">
    <property type="entry name" value="NMRA-LIKE DOMAIN-CONTAINING PROTEIN"/>
    <property type="match status" value="1"/>
</dbReference>
<comment type="similarity">
    <text evidence="1">Belongs to the NmrA-type oxidoreductase family.</text>
</comment>
<dbReference type="SUPFAM" id="SSF51735">
    <property type="entry name" value="NAD(P)-binding Rossmann-fold domains"/>
    <property type="match status" value="1"/>
</dbReference>
<evidence type="ECO:0000256" key="1">
    <source>
        <dbReference type="ARBA" id="ARBA00006328"/>
    </source>
</evidence>
<sequence>MPSKIISVVGATGMQGGSVIDALLKDSNFSIRAITRNPSSDAAKLLATKGVEVVKADVNDLASLTSAFAGSSAIYAVTDFFEPFGHFGPEKAVEIEIQQGINLAKAAAATSTLEHYIWSTLPNGKKVSGGNYVIPHFEAKNRIDDYIKADEALFAKTTFLWVTFYASNYYFPMFTPYHIPTAGKYIQLQSTPATVPIKTIGDARTNVGLFVKAILAQPMKTRGGKFVLASVEDTTAGDMLQTWAKAQGKTAQYVQIDRSAFNALWPGWSEEMGAMMEFWRDAKDNSWSGEETILTKEDLGVQEGLVGLEVAFTALKF</sequence>
<evidence type="ECO:0000256" key="2">
    <source>
        <dbReference type="ARBA" id="ARBA00022857"/>
    </source>
</evidence>
<feature type="domain" description="NmrA-like" evidence="3">
    <location>
        <begin position="3"/>
        <end position="283"/>
    </location>
</feature>
<dbReference type="Proteomes" id="UP000250266">
    <property type="component" value="Unassembled WGS sequence"/>
</dbReference>
<dbReference type="Pfam" id="PF05368">
    <property type="entry name" value="NmrA"/>
    <property type="match status" value="1"/>
</dbReference>
<keyword evidence="2" id="KW-0521">NADP</keyword>
<gene>
    <name evidence="4" type="ORF">K432DRAFT_205898</name>
</gene>
<dbReference type="PANTHER" id="PTHR42748">
    <property type="entry name" value="NITROGEN METABOLITE REPRESSION PROTEIN NMRA FAMILY MEMBER"/>
    <property type="match status" value="1"/>
</dbReference>